<proteinExistence type="predicted"/>
<feature type="transmembrane region" description="Helical" evidence="1">
    <location>
        <begin position="59"/>
        <end position="85"/>
    </location>
</feature>
<keyword evidence="1" id="KW-0472">Membrane</keyword>
<accession>A0ABY4QU14</accession>
<dbReference type="RefSeq" id="WP_249763486.1">
    <property type="nucleotide sequence ID" value="NZ_CAJUXY010000101.1"/>
</dbReference>
<organism evidence="2 3">
    <name type="scientific">Candidatus Mycobacterium methanotrophicum</name>
    <dbReference type="NCBI Taxonomy" id="2943498"/>
    <lineage>
        <taxon>Bacteria</taxon>
        <taxon>Bacillati</taxon>
        <taxon>Actinomycetota</taxon>
        <taxon>Actinomycetes</taxon>
        <taxon>Mycobacteriales</taxon>
        <taxon>Mycobacteriaceae</taxon>
        <taxon>Mycobacterium</taxon>
    </lineage>
</organism>
<keyword evidence="2" id="KW-0614">Plasmid</keyword>
<name>A0ABY4QU14_9MYCO</name>
<sequence>MVANAGVYSLRDGCQVLWKSAISGLTFDIMLMFNAGGYSHHHSLFDTFVNAAMWRWGSIAMSAVVHQLPVLVPVGIGVLVVAVVARGLRWLRHRA</sequence>
<evidence type="ECO:0000313" key="3">
    <source>
        <dbReference type="Proteomes" id="UP001056610"/>
    </source>
</evidence>
<evidence type="ECO:0000313" key="2">
    <source>
        <dbReference type="EMBL" id="UQX13443.1"/>
    </source>
</evidence>
<gene>
    <name evidence="2" type="ORF">M5I08_24875</name>
</gene>
<protein>
    <submittedName>
        <fullName evidence="2">Uncharacterized protein</fullName>
    </submittedName>
</protein>
<reference evidence="2" key="1">
    <citation type="submission" date="2022-05" db="EMBL/GenBank/DDBJ databases">
        <title>A methanotrophic Mycobacterium dominates a cave microbial ecosystem.</title>
        <authorList>
            <person name="Van Spanning R.J.M."/>
            <person name="Guan Q."/>
            <person name="Melkonian C."/>
            <person name="Gallant J."/>
            <person name="Polerecky L."/>
            <person name="Flot J.-F."/>
            <person name="Brandt B.W."/>
            <person name="Braster M."/>
            <person name="Iturbe Espinoza P."/>
            <person name="Aerts J."/>
            <person name="Meima-Franke M."/>
            <person name="Piersma S.R."/>
            <person name="Bunduc C."/>
            <person name="Ummels R."/>
            <person name="Pain A."/>
            <person name="Fleming E.J."/>
            <person name="van der Wel N."/>
            <person name="Gherman V.D."/>
            <person name="Sarbu S.M."/>
            <person name="Bodelier P.L.E."/>
            <person name="Bitter W."/>
        </authorList>
    </citation>
    <scope>NUCLEOTIDE SEQUENCE</scope>
    <source>
        <strain evidence="2">Sulfur Cave</strain>
        <plasmid evidence="2">unnamed</plasmid>
    </source>
</reference>
<evidence type="ECO:0000256" key="1">
    <source>
        <dbReference type="SAM" id="Phobius"/>
    </source>
</evidence>
<keyword evidence="1" id="KW-0812">Transmembrane</keyword>
<dbReference type="Proteomes" id="UP001056610">
    <property type="component" value="Plasmid unnamed"/>
</dbReference>
<keyword evidence="1" id="KW-1133">Transmembrane helix</keyword>
<keyword evidence="3" id="KW-1185">Reference proteome</keyword>
<geneLocation type="plasmid" evidence="2 3">
    <name>unnamed</name>
</geneLocation>
<dbReference type="EMBL" id="CP097321">
    <property type="protein sequence ID" value="UQX13443.1"/>
    <property type="molecule type" value="Genomic_DNA"/>
</dbReference>
<feature type="transmembrane region" description="Helical" evidence="1">
    <location>
        <begin position="21"/>
        <end position="39"/>
    </location>
</feature>